<name>A0ABX9Y2I3_MICCH</name>
<reference evidence="1 2" key="1">
    <citation type="submission" date="2018-05" db="EMBL/GenBank/DDBJ databases">
        <title>Micromonospora from Atacama Desert.</title>
        <authorList>
            <person name="Carro L."/>
            <person name="Goodfellow M."/>
            <person name="Klenk H.-P."/>
        </authorList>
    </citation>
    <scope>NUCLEOTIDE SEQUENCE [LARGE SCALE GENOMIC DNA]</scope>
    <source>
        <strain evidence="1 2">LB41</strain>
    </source>
</reference>
<protein>
    <submittedName>
        <fullName evidence="1">Uncharacterized protein</fullName>
    </submittedName>
</protein>
<organism evidence="1 2">
    <name type="scientific">Micromonospora chalcea</name>
    <dbReference type="NCBI Taxonomy" id="1874"/>
    <lineage>
        <taxon>Bacteria</taxon>
        <taxon>Bacillati</taxon>
        <taxon>Actinomycetota</taxon>
        <taxon>Actinomycetes</taxon>
        <taxon>Micromonosporales</taxon>
        <taxon>Micromonosporaceae</taxon>
        <taxon>Micromonospora</taxon>
    </lineage>
</organism>
<proteinExistence type="predicted"/>
<dbReference type="Proteomes" id="UP000274694">
    <property type="component" value="Unassembled WGS sequence"/>
</dbReference>
<sequence>MGAGGLGGRDFRAALTCFSVAPCQPRALTSWVNLLMPSPGRLAWTSRTTSAKVGRSRLGVPFFAGFGVAGEGETTLMVPRAFDFGGGGSVGG</sequence>
<dbReference type="EMBL" id="QGTA01000198">
    <property type="protein sequence ID" value="RQW91935.1"/>
    <property type="molecule type" value="Genomic_DNA"/>
</dbReference>
<evidence type="ECO:0000313" key="2">
    <source>
        <dbReference type="Proteomes" id="UP000274694"/>
    </source>
</evidence>
<gene>
    <name evidence="1" type="ORF">DLJ60_16020</name>
</gene>
<comment type="caution">
    <text evidence="1">The sequence shown here is derived from an EMBL/GenBank/DDBJ whole genome shotgun (WGS) entry which is preliminary data.</text>
</comment>
<accession>A0ABX9Y2I3</accession>
<keyword evidence="2" id="KW-1185">Reference proteome</keyword>
<evidence type="ECO:0000313" key="1">
    <source>
        <dbReference type="EMBL" id="RQW91935.1"/>
    </source>
</evidence>